<feature type="domain" description="Peptidase S9 prolyl oligopeptidase catalytic" evidence="1">
    <location>
        <begin position="97"/>
        <end position="234"/>
    </location>
</feature>
<reference evidence="2 3" key="1">
    <citation type="journal article" date="2016" name="Nat. Commun.">
        <title>Thousands of microbial genomes shed light on interconnected biogeochemical processes in an aquifer system.</title>
        <authorList>
            <person name="Anantharaman K."/>
            <person name="Brown C.T."/>
            <person name="Hug L.A."/>
            <person name="Sharon I."/>
            <person name="Castelle C.J."/>
            <person name="Probst A.J."/>
            <person name="Thomas B.C."/>
            <person name="Singh A."/>
            <person name="Wilkins M.J."/>
            <person name="Karaoz U."/>
            <person name="Brodie E.L."/>
            <person name="Williams K.H."/>
            <person name="Hubbard S.S."/>
            <person name="Banfield J.F."/>
        </authorList>
    </citation>
    <scope>NUCLEOTIDE SEQUENCE [LARGE SCALE GENOMIC DNA]</scope>
    <source>
        <strain evidence="3">RIFCSPLOWO2_12_FULL_64_10</strain>
    </source>
</reference>
<dbReference type="EMBL" id="MFKF01000417">
    <property type="protein sequence ID" value="OGG44076.1"/>
    <property type="molecule type" value="Genomic_DNA"/>
</dbReference>
<evidence type="ECO:0000259" key="1">
    <source>
        <dbReference type="Pfam" id="PF00326"/>
    </source>
</evidence>
<dbReference type="InterPro" id="IPR029058">
    <property type="entry name" value="AB_hydrolase_fold"/>
</dbReference>
<dbReference type="PANTHER" id="PTHR22946">
    <property type="entry name" value="DIENELACTONE HYDROLASE DOMAIN-CONTAINING PROTEIN-RELATED"/>
    <property type="match status" value="1"/>
</dbReference>
<dbReference type="Proteomes" id="UP000178606">
    <property type="component" value="Unassembled WGS sequence"/>
</dbReference>
<dbReference type="InterPro" id="IPR050261">
    <property type="entry name" value="FrsA_esterase"/>
</dbReference>
<comment type="caution">
    <text evidence="2">The sequence shown here is derived from an EMBL/GenBank/DDBJ whole genome shotgun (WGS) entry which is preliminary data.</text>
</comment>
<name>A0A1F6C4E6_HANXR</name>
<dbReference type="AlphaFoldDB" id="A0A1F6C4E6"/>
<organism evidence="2 3">
    <name type="scientific">Handelsmanbacteria sp. (strain RIFCSPLOWO2_12_FULL_64_10)</name>
    <dbReference type="NCBI Taxonomy" id="1817868"/>
    <lineage>
        <taxon>Bacteria</taxon>
        <taxon>Candidatus Handelsmaniibacteriota</taxon>
    </lineage>
</organism>
<dbReference type="Pfam" id="PF00326">
    <property type="entry name" value="Peptidase_S9"/>
    <property type="match status" value="1"/>
</dbReference>
<dbReference type="GO" id="GO:0008236">
    <property type="term" value="F:serine-type peptidase activity"/>
    <property type="evidence" value="ECO:0007669"/>
    <property type="project" value="InterPro"/>
</dbReference>
<accession>A0A1F6C4E6</accession>
<protein>
    <recommendedName>
        <fullName evidence="1">Peptidase S9 prolyl oligopeptidase catalytic domain-containing protein</fullName>
    </recommendedName>
</protein>
<evidence type="ECO:0000313" key="3">
    <source>
        <dbReference type="Proteomes" id="UP000178606"/>
    </source>
</evidence>
<proteinExistence type="predicted"/>
<dbReference type="SUPFAM" id="SSF53474">
    <property type="entry name" value="alpha/beta-Hydrolases"/>
    <property type="match status" value="1"/>
</dbReference>
<dbReference type="InterPro" id="IPR001375">
    <property type="entry name" value="Peptidase_S9_cat"/>
</dbReference>
<sequence>MTITEFVVETEGLTCALAAPPAPAPDPALLLTFSGTRQMALGRHPYDLATKAFTDAGHCALSFDLPHHGDRVGPCGEGIAGMCAALIAGEDPFARFVADGKAAIDACLKKGIGVNSGIFAYGISRGGYCALRLAAADPRIRGVAGIAPVTDWRVLKEFAHVRDRPEVEAAVLDHFAPALVRRPVFLIIGNRDSRVGTHRCLRFAQRLFESEANGGESFSEVRVVDAPGHGLPDEGYVAGAQFLLRLK</sequence>
<evidence type="ECO:0000313" key="2">
    <source>
        <dbReference type="EMBL" id="OGG44076.1"/>
    </source>
</evidence>
<gene>
    <name evidence="2" type="ORF">A3F84_00010</name>
</gene>
<dbReference type="Gene3D" id="3.40.50.1820">
    <property type="entry name" value="alpha/beta hydrolase"/>
    <property type="match status" value="1"/>
</dbReference>
<dbReference type="GO" id="GO:0006508">
    <property type="term" value="P:proteolysis"/>
    <property type="evidence" value="ECO:0007669"/>
    <property type="project" value="InterPro"/>
</dbReference>